<evidence type="ECO:0000256" key="2">
    <source>
        <dbReference type="ARBA" id="ARBA00023125"/>
    </source>
</evidence>
<sequence length="367" mass="38741">MRVTLRDVAEQAGVSVATVSRALSRPEMVSEDARDRIQEISLQLGYRPSRAPRELAPGSSGALGVIVPDLLNPFYPALLKGAQARAREHGMHLLLADAEETPDGELPLVQTLAPQVDGILLCASRMSRSDLEEAAGLTRLCLVNRRHRDLSAVSFDALSGVRSAVRHLAALGHRRIGCVSGPRTSRSEAERRDALAQVGAELDVEIVDIGHFPPSIQGGSSAAEPLLLHELSAALAYNDVMAIGLISGLHALGFSVPADISVVGWDDIEYAAVSSPALSTVRVPRLRIGALGIDALVAPAGAVTEQRLETRFVPRDSTARRRGAGGGLLAVSDRAEEQAAPTQEQAAPTEAVAGPQAPDHGRAARVW</sequence>
<protein>
    <submittedName>
        <fullName evidence="6">LacI family transcriptional regulator</fullName>
    </submittedName>
</protein>
<dbReference type="SUPFAM" id="SSF47413">
    <property type="entry name" value="lambda repressor-like DNA-binding domains"/>
    <property type="match status" value="1"/>
</dbReference>
<evidence type="ECO:0000313" key="7">
    <source>
        <dbReference type="Proteomes" id="UP000823854"/>
    </source>
</evidence>
<evidence type="ECO:0000313" key="6">
    <source>
        <dbReference type="EMBL" id="HJC69115.1"/>
    </source>
</evidence>
<dbReference type="CDD" id="cd06267">
    <property type="entry name" value="PBP1_LacI_sugar_binding-like"/>
    <property type="match status" value="1"/>
</dbReference>
<dbReference type="InterPro" id="IPR046335">
    <property type="entry name" value="LacI/GalR-like_sensor"/>
</dbReference>
<dbReference type="PROSITE" id="PS50932">
    <property type="entry name" value="HTH_LACI_2"/>
    <property type="match status" value="1"/>
</dbReference>
<proteinExistence type="predicted"/>
<keyword evidence="2" id="KW-0238">DNA-binding</keyword>
<evidence type="ECO:0000256" key="4">
    <source>
        <dbReference type="SAM" id="MobiDB-lite"/>
    </source>
</evidence>
<evidence type="ECO:0000256" key="1">
    <source>
        <dbReference type="ARBA" id="ARBA00023015"/>
    </source>
</evidence>
<dbReference type="GO" id="GO:0000976">
    <property type="term" value="F:transcription cis-regulatory region binding"/>
    <property type="evidence" value="ECO:0007669"/>
    <property type="project" value="TreeGrafter"/>
</dbReference>
<feature type="domain" description="HTH lacI-type" evidence="5">
    <location>
        <begin position="3"/>
        <end position="57"/>
    </location>
</feature>
<dbReference type="SUPFAM" id="SSF53822">
    <property type="entry name" value="Periplasmic binding protein-like I"/>
    <property type="match status" value="1"/>
</dbReference>
<dbReference type="Proteomes" id="UP000823854">
    <property type="component" value="Unassembled WGS sequence"/>
</dbReference>
<evidence type="ECO:0000259" key="5">
    <source>
        <dbReference type="PROSITE" id="PS50932"/>
    </source>
</evidence>
<dbReference type="InterPro" id="IPR000843">
    <property type="entry name" value="HTH_LacI"/>
</dbReference>
<dbReference type="EMBL" id="DWWC01000103">
    <property type="protein sequence ID" value="HJC69115.1"/>
    <property type="molecule type" value="Genomic_DNA"/>
</dbReference>
<dbReference type="Gene3D" id="1.10.260.40">
    <property type="entry name" value="lambda repressor-like DNA-binding domains"/>
    <property type="match status" value="1"/>
</dbReference>
<dbReference type="InterPro" id="IPR010982">
    <property type="entry name" value="Lambda_DNA-bd_dom_sf"/>
</dbReference>
<organism evidence="6 7">
    <name type="scientific">Candidatus Brachybacterium intestinipullorum</name>
    <dbReference type="NCBI Taxonomy" id="2838512"/>
    <lineage>
        <taxon>Bacteria</taxon>
        <taxon>Bacillati</taxon>
        <taxon>Actinomycetota</taxon>
        <taxon>Actinomycetes</taxon>
        <taxon>Micrococcales</taxon>
        <taxon>Dermabacteraceae</taxon>
        <taxon>Brachybacterium</taxon>
    </lineage>
</organism>
<feature type="region of interest" description="Disordered" evidence="4">
    <location>
        <begin position="334"/>
        <end position="367"/>
    </location>
</feature>
<dbReference type="InterPro" id="IPR028082">
    <property type="entry name" value="Peripla_BP_I"/>
</dbReference>
<dbReference type="Pfam" id="PF00356">
    <property type="entry name" value="LacI"/>
    <property type="match status" value="1"/>
</dbReference>
<gene>
    <name evidence="6" type="ORF">H9932_05490</name>
</gene>
<dbReference type="PRINTS" id="PR00036">
    <property type="entry name" value="HTHLACI"/>
</dbReference>
<dbReference type="PANTHER" id="PTHR30146:SF138">
    <property type="entry name" value="TRANSCRIPTIONAL REGULATORY PROTEIN"/>
    <property type="match status" value="1"/>
</dbReference>
<dbReference type="Pfam" id="PF13377">
    <property type="entry name" value="Peripla_BP_3"/>
    <property type="match status" value="1"/>
</dbReference>
<dbReference type="GO" id="GO:0003700">
    <property type="term" value="F:DNA-binding transcription factor activity"/>
    <property type="evidence" value="ECO:0007669"/>
    <property type="project" value="TreeGrafter"/>
</dbReference>
<reference evidence="6" key="2">
    <citation type="submission" date="2021-04" db="EMBL/GenBank/DDBJ databases">
        <authorList>
            <person name="Gilroy R."/>
        </authorList>
    </citation>
    <scope>NUCLEOTIDE SEQUENCE</scope>
    <source>
        <strain evidence="6">CHK130-7132</strain>
    </source>
</reference>
<evidence type="ECO:0000256" key="3">
    <source>
        <dbReference type="ARBA" id="ARBA00023163"/>
    </source>
</evidence>
<dbReference type="Gene3D" id="3.40.50.2300">
    <property type="match status" value="2"/>
</dbReference>
<dbReference type="PANTHER" id="PTHR30146">
    <property type="entry name" value="LACI-RELATED TRANSCRIPTIONAL REPRESSOR"/>
    <property type="match status" value="1"/>
</dbReference>
<accession>A0A9D2TG42</accession>
<dbReference type="SMART" id="SM00354">
    <property type="entry name" value="HTH_LACI"/>
    <property type="match status" value="1"/>
</dbReference>
<dbReference type="PROSITE" id="PS00356">
    <property type="entry name" value="HTH_LACI_1"/>
    <property type="match status" value="1"/>
</dbReference>
<feature type="compositionally biased region" description="Low complexity" evidence="4">
    <location>
        <begin position="338"/>
        <end position="351"/>
    </location>
</feature>
<name>A0A9D2TG42_9MICO</name>
<dbReference type="CDD" id="cd01392">
    <property type="entry name" value="HTH_LacI"/>
    <property type="match status" value="1"/>
</dbReference>
<keyword evidence="3" id="KW-0804">Transcription</keyword>
<reference evidence="6" key="1">
    <citation type="journal article" date="2021" name="PeerJ">
        <title>Extensive microbial diversity within the chicken gut microbiome revealed by metagenomics and culture.</title>
        <authorList>
            <person name="Gilroy R."/>
            <person name="Ravi A."/>
            <person name="Getino M."/>
            <person name="Pursley I."/>
            <person name="Horton D.L."/>
            <person name="Alikhan N.F."/>
            <person name="Baker D."/>
            <person name="Gharbi K."/>
            <person name="Hall N."/>
            <person name="Watson M."/>
            <person name="Adriaenssens E.M."/>
            <person name="Foster-Nyarko E."/>
            <person name="Jarju S."/>
            <person name="Secka A."/>
            <person name="Antonio M."/>
            <person name="Oren A."/>
            <person name="Chaudhuri R.R."/>
            <person name="La Ragione R."/>
            <person name="Hildebrand F."/>
            <person name="Pallen M.J."/>
        </authorList>
    </citation>
    <scope>NUCLEOTIDE SEQUENCE</scope>
    <source>
        <strain evidence="6">CHK130-7132</strain>
    </source>
</reference>
<keyword evidence="1" id="KW-0805">Transcription regulation</keyword>
<comment type="caution">
    <text evidence="6">The sequence shown here is derived from an EMBL/GenBank/DDBJ whole genome shotgun (WGS) entry which is preliminary data.</text>
</comment>
<dbReference type="AlphaFoldDB" id="A0A9D2TG42"/>